<proteinExistence type="predicted"/>
<sequence>MVETEKIESSGSLRLTLWNMAGLGKENEFMEFLKDSQSLRKSQDKVVNGEGRNLLKICNELGISILNARVRDDQLGAITFIGRNELDSNAIIVIRIGTTRGIEIKNLEILPRTESDHLPVVLTLRTEGCFEQEEEHKQAKDDTQEDPEQGFKFRWKKEKVEEYRAQWTKEWESQAREENNDKWSHLLETTRTAARRCEMEKRVMKPNKITRPWFNKECRQKKKDFSKHLKDI</sequence>
<evidence type="ECO:0000313" key="2">
    <source>
        <dbReference type="Proteomes" id="UP000826195"/>
    </source>
</evidence>
<reference evidence="1 2" key="1">
    <citation type="journal article" date="2021" name="J. Hered.">
        <title>A chromosome-level genome assembly of the parasitoid wasp, Cotesia glomerata (Hymenoptera: Braconidae).</title>
        <authorList>
            <person name="Pinto B.J."/>
            <person name="Weis J.J."/>
            <person name="Gamble T."/>
            <person name="Ode P.J."/>
            <person name="Paul R."/>
            <person name="Zaspel J.M."/>
        </authorList>
    </citation>
    <scope>NUCLEOTIDE SEQUENCE [LARGE SCALE GENOMIC DNA]</scope>
    <source>
        <strain evidence="1">CgM1</strain>
    </source>
</reference>
<organism evidence="1 2">
    <name type="scientific">Cotesia glomerata</name>
    <name type="common">Lepidopteran parasitic wasp</name>
    <name type="synonym">Apanteles glomeratus</name>
    <dbReference type="NCBI Taxonomy" id="32391"/>
    <lineage>
        <taxon>Eukaryota</taxon>
        <taxon>Metazoa</taxon>
        <taxon>Ecdysozoa</taxon>
        <taxon>Arthropoda</taxon>
        <taxon>Hexapoda</taxon>
        <taxon>Insecta</taxon>
        <taxon>Pterygota</taxon>
        <taxon>Neoptera</taxon>
        <taxon>Endopterygota</taxon>
        <taxon>Hymenoptera</taxon>
        <taxon>Apocrita</taxon>
        <taxon>Ichneumonoidea</taxon>
        <taxon>Braconidae</taxon>
        <taxon>Microgastrinae</taxon>
        <taxon>Cotesia</taxon>
    </lineage>
</organism>
<name>A0AAV7IZ42_COTGL</name>
<protein>
    <submittedName>
        <fullName evidence="1">Uncharacterized protein</fullName>
    </submittedName>
</protein>
<dbReference type="Gene3D" id="3.60.10.10">
    <property type="entry name" value="Endonuclease/exonuclease/phosphatase"/>
    <property type="match status" value="1"/>
</dbReference>
<dbReference type="InterPro" id="IPR036691">
    <property type="entry name" value="Endo/exonu/phosph_ase_sf"/>
</dbReference>
<accession>A0AAV7IZ42</accession>
<evidence type="ECO:0000313" key="1">
    <source>
        <dbReference type="EMBL" id="KAH0563633.1"/>
    </source>
</evidence>
<dbReference type="EMBL" id="JAHXZJ010000002">
    <property type="protein sequence ID" value="KAH0563633.1"/>
    <property type="molecule type" value="Genomic_DNA"/>
</dbReference>
<dbReference type="Proteomes" id="UP000826195">
    <property type="component" value="Unassembled WGS sequence"/>
</dbReference>
<dbReference type="AlphaFoldDB" id="A0AAV7IZ42"/>
<keyword evidence="2" id="KW-1185">Reference proteome</keyword>
<gene>
    <name evidence="1" type="ORF">KQX54_003432</name>
</gene>
<comment type="caution">
    <text evidence="1">The sequence shown here is derived from an EMBL/GenBank/DDBJ whole genome shotgun (WGS) entry which is preliminary data.</text>
</comment>